<evidence type="ECO:0000256" key="9">
    <source>
        <dbReference type="SAM" id="MobiDB-lite"/>
    </source>
</evidence>
<evidence type="ECO:0000256" key="1">
    <source>
        <dbReference type="ARBA" id="ARBA00000966"/>
    </source>
</evidence>
<dbReference type="InterPro" id="IPR012291">
    <property type="entry name" value="CBM2_carb-bd_dom_sf"/>
</dbReference>
<dbReference type="SUPFAM" id="SSF49384">
    <property type="entry name" value="Carbohydrate-binding domain"/>
    <property type="match status" value="1"/>
</dbReference>
<sequence>MRRTPPVPHPDPDPRRPRVRTRTAAGAAAAGALALAAAALVAPPQAAQAAEVHCKAVYTVQNDWGSGFQATVTVTNLGTAWTSWTLGFSYGGNQSLSSGWNGSWTQSGRDVTVTSLPWNAAVPSGGSVAPAATFGYSGANAGPTAFTVNGVPCDGSGPTAPPTSPPPTSQPPTTPPPTDPPTTPPAGPAPALHVSGNRLVTAAGAPYRLLGVNRSSGEFACVQGKGVWDGPADQATVDAMRGWNVHAVRLPLNEECWLDTTSGTPAGGTTGAAYRKAVKDYADLLVANGINVVLDLHWSHGQYTGPGTGCPDTGATCQKPMPDLQYAPTFWKQVAETFKGNDAVLFDLFNEPYPDAADNWADATAAWTCLRDGGSCPGIGYPVAGMQSLVDAVRATGATNVVMTGGLTWTNDLSQWLAYAPKDPTGNLMASWHSYSWNGCVTASCWDSTIGAVAAKVPVQAGEIGQKTCAHDYIDQVMAWADAHGVGYSAWTWNPWGGCSSGGNVLVTDWNGTPTSTFGEGYRAHLLTQRP</sequence>
<dbReference type="InterPro" id="IPR017853">
    <property type="entry name" value="GH"/>
</dbReference>
<evidence type="ECO:0000256" key="2">
    <source>
        <dbReference type="ARBA" id="ARBA00022729"/>
    </source>
</evidence>
<evidence type="ECO:0000256" key="7">
    <source>
        <dbReference type="ARBA" id="ARBA00023326"/>
    </source>
</evidence>
<feature type="domain" description="CBM2" evidence="11">
    <location>
        <begin position="47"/>
        <end position="156"/>
    </location>
</feature>
<proteinExistence type="inferred from homology"/>
<evidence type="ECO:0000256" key="8">
    <source>
        <dbReference type="RuleBase" id="RU361153"/>
    </source>
</evidence>
<dbReference type="PROSITE" id="PS51173">
    <property type="entry name" value="CBM2"/>
    <property type="match status" value="1"/>
</dbReference>
<dbReference type="PANTHER" id="PTHR34142:SF1">
    <property type="entry name" value="GLYCOSIDE HYDROLASE FAMILY 5 DOMAIN-CONTAINING PROTEIN"/>
    <property type="match status" value="1"/>
</dbReference>
<evidence type="ECO:0000256" key="3">
    <source>
        <dbReference type="ARBA" id="ARBA00022801"/>
    </source>
</evidence>
<organism evidence="12 13">
    <name type="scientific">Kitasatospora phosalacinea</name>
    <dbReference type="NCBI Taxonomy" id="2065"/>
    <lineage>
        <taxon>Bacteria</taxon>
        <taxon>Bacillati</taxon>
        <taxon>Actinomycetota</taxon>
        <taxon>Actinomycetes</taxon>
        <taxon>Kitasatosporales</taxon>
        <taxon>Streptomycetaceae</taxon>
        <taxon>Kitasatospora</taxon>
    </lineage>
</organism>
<dbReference type="GO" id="GO:0030245">
    <property type="term" value="P:cellulose catabolic process"/>
    <property type="evidence" value="ECO:0007669"/>
    <property type="project" value="UniProtKB-KW"/>
</dbReference>
<evidence type="ECO:0000313" key="13">
    <source>
        <dbReference type="Proteomes" id="UP001165041"/>
    </source>
</evidence>
<evidence type="ECO:0000256" key="4">
    <source>
        <dbReference type="ARBA" id="ARBA00023001"/>
    </source>
</evidence>
<dbReference type="PROSITE" id="PS51318">
    <property type="entry name" value="TAT"/>
    <property type="match status" value="1"/>
</dbReference>
<feature type="compositionally biased region" description="Pro residues" evidence="9">
    <location>
        <begin position="159"/>
        <end position="188"/>
    </location>
</feature>
<evidence type="ECO:0000259" key="11">
    <source>
        <dbReference type="PROSITE" id="PS51173"/>
    </source>
</evidence>
<protein>
    <recommendedName>
        <fullName evidence="8">Endoglucanase</fullName>
        <ecNumber evidence="8">3.2.1.4</ecNumber>
    </recommendedName>
</protein>
<dbReference type="PROSITE" id="PS00659">
    <property type="entry name" value="GLYCOSYL_HYDROL_F5"/>
    <property type="match status" value="1"/>
</dbReference>
<evidence type="ECO:0000313" key="12">
    <source>
        <dbReference type="EMBL" id="GLW74139.1"/>
    </source>
</evidence>
<dbReference type="InterPro" id="IPR001919">
    <property type="entry name" value="CBD2"/>
</dbReference>
<dbReference type="GO" id="GO:0030247">
    <property type="term" value="F:polysaccharide binding"/>
    <property type="evidence" value="ECO:0007669"/>
    <property type="project" value="UniProtKB-UniRule"/>
</dbReference>
<name>A0A9W6QFK9_9ACTN</name>
<dbReference type="InterPro" id="IPR006311">
    <property type="entry name" value="TAT_signal"/>
</dbReference>
<dbReference type="EC" id="3.2.1.4" evidence="8"/>
<dbReference type="Gene3D" id="3.20.20.80">
    <property type="entry name" value="Glycosidases"/>
    <property type="match status" value="1"/>
</dbReference>
<dbReference type="AlphaFoldDB" id="A0A9W6QFK9"/>
<feature type="chain" id="PRO_5040745791" description="Endoglucanase" evidence="10">
    <location>
        <begin position="50"/>
        <end position="531"/>
    </location>
</feature>
<dbReference type="GO" id="GO:0008810">
    <property type="term" value="F:cellulase activity"/>
    <property type="evidence" value="ECO:0007669"/>
    <property type="project" value="UniProtKB-EC"/>
</dbReference>
<comment type="catalytic activity">
    <reaction evidence="1 8">
        <text>Endohydrolysis of (1-&gt;4)-beta-D-glucosidic linkages in cellulose, lichenin and cereal beta-D-glucans.</text>
        <dbReference type="EC" id="3.2.1.4"/>
    </reaction>
</comment>
<dbReference type="PANTHER" id="PTHR34142">
    <property type="entry name" value="ENDO-BETA-1,4-GLUCANASE A"/>
    <property type="match status" value="1"/>
</dbReference>
<dbReference type="InterPro" id="IPR018087">
    <property type="entry name" value="Glyco_hydro_5_CS"/>
</dbReference>
<dbReference type="Gene3D" id="2.60.40.290">
    <property type="match status" value="1"/>
</dbReference>
<comment type="caution">
    <text evidence="12">The sequence shown here is derived from an EMBL/GenBank/DDBJ whole genome shotgun (WGS) entry which is preliminary data.</text>
</comment>
<dbReference type="InterPro" id="IPR001547">
    <property type="entry name" value="Glyco_hydro_5"/>
</dbReference>
<comment type="similarity">
    <text evidence="8">Belongs to the glycosyl hydrolase 5 (cellulase A) family.</text>
</comment>
<dbReference type="RefSeq" id="WP_285739749.1">
    <property type="nucleotide sequence ID" value="NZ_BSSA01000031.1"/>
</dbReference>
<feature type="region of interest" description="Disordered" evidence="9">
    <location>
        <begin position="150"/>
        <end position="193"/>
    </location>
</feature>
<dbReference type="SUPFAM" id="SSF51445">
    <property type="entry name" value="(Trans)glycosidases"/>
    <property type="match status" value="1"/>
</dbReference>
<accession>A0A9W6QFK9</accession>
<dbReference type="Pfam" id="PF00553">
    <property type="entry name" value="CBM_2"/>
    <property type="match status" value="1"/>
</dbReference>
<dbReference type="Proteomes" id="UP001165041">
    <property type="component" value="Unassembled WGS sequence"/>
</dbReference>
<keyword evidence="7 8" id="KW-0624">Polysaccharide degradation</keyword>
<dbReference type="InterPro" id="IPR008965">
    <property type="entry name" value="CBM2/CBM3_carb-bd_dom_sf"/>
</dbReference>
<feature type="signal peptide" evidence="10">
    <location>
        <begin position="1"/>
        <end position="49"/>
    </location>
</feature>
<evidence type="ECO:0000256" key="10">
    <source>
        <dbReference type="SAM" id="SignalP"/>
    </source>
</evidence>
<keyword evidence="2 10" id="KW-0732">Signal</keyword>
<keyword evidence="6 8" id="KW-0326">Glycosidase</keyword>
<gene>
    <name evidence="12" type="ORF">Kpho02_64370</name>
</gene>
<dbReference type="SMART" id="SM00637">
    <property type="entry name" value="CBD_II"/>
    <property type="match status" value="1"/>
</dbReference>
<dbReference type="EMBL" id="BSSA01000031">
    <property type="protein sequence ID" value="GLW74139.1"/>
    <property type="molecule type" value="Genomic_DNA"/>
</dbReference>
<keyword evidence="5 8" id="KW-0119">Carbohydrate metabolism</keyword>
<evidence type="ECO:0000256" key="5">
    <source>
        <dbReference type="ARBA" id="ARBA00023277"/>
    </source>
</evidence>
<keyword evidence="4 8" id="KW-0136">Cellulose degradation</keyword>
<evidence type="ECO:0000256" key="6">
    <source>
        <dbReference type="ARBA" id="ARBA00023295"/>
    </source>
</evidence>
<keyword evidence="3 8" id="KW-0378">Hydrolase</keyword>
<dbReference type="Pfam" id="PF00150">
    <property type="entry name" value="Cellulase"/>
    <property type="match status" value="1"/>
</dbReference>
<reference evidence="12" key="1">
    <citation type="submission" date="2023-02" db="EMBL/GenBank/DDBJ databases">
        <title>Kitasatospora phosalacinea NBRC 14627.</title>
        <authorList>
            <person name="Ichikawa N."/>
            <person name="Sato H."/>
            <person name="Tonouchi N."/>
        </authorList>
    </citation>
    <scope>NUCLEOTIDE SEQUENCE</scope>
    <source>
        <strain evidence="12">NBRC 14627</strain>
    </source>
</reference>